<dbReference type="CDD" id="cd18989">
    <property type="entry name" value="LGIC_ECD_cation"/>
    <property type="match status" value="1"/>
</dbReference>
<dbReference type="PANTHER" id="PTHR18945">
    <property type="entry name" value="NEUROTRANSMITTER GATED ION CHANNEL"/>
    <property type="match status" value="1"/>
</dbReference>
<dbReference type="GO" id="GO:0016020">
    <property type="term" value="C:membrane"/>
    <property type="evidence" value="ECO:0007669"/>
    <property type="project" value="InterPro"/>
</dbReference>
<dbReference type="InterPro" id="IPR006201">
    <property type="entry name" value="Neur_channel"/>
</dbReference>
<dbReference type="Proteomes" id="UP000299102">
    <property type="component" value="Unassembled WGS sequence"/>
</dbReference>
<reference evidence="3 4" key="1">
    <citation type="journal article" date="2019" name="Commun. Biol.">
        <title>The bagworm genome reveals a unique fibroin gene that provides high tensile strength.</title>
        <authorList>
            <person name="Kono N."/>
            <person name="Nakamura H."/>
            <person name="Ohtoshi R."/>
            <person name="Tomita M."/>
            <person name="Numata K."/>
            <person name="Arakawa K."/>
        </authorList>
    </citation>
    <scope>NUCLEOTIDE SEQUENCE [LARGE SCALE GENOMIC DNA]</scope>
</reference>
<name>A0A4C1Z0P5_EUMVA</name>
<dbReference type="GO" id="GO:0005230">
    <property type="term" value="F:extracellular ligand-gated monoatomic ion channel activity"/>
    <property type="evidence" value="ECO:0007669"/>
    <property type="project" value="InterPro"/>
</dbReference>
<dbReference type="InterPro" id="IPR006202">
    <property type="entry name" value="Neur_chan_lig-bd"/>
</dbReference>
<evidence type="ECO:0000259" key="2">
    <source>
        <dbReference type="Pfam" id="PF02931"/>
    </source>
</evidence>
<gene>
    <name evidence="3" type="primary">Chrnb3</name>
    <name evidence="3" type="ORF">EVAR_97381_1</name>
</gene>
<dbReference type="SUPFAM" id="SSF56219">
    <property type="entry name" value="DNase I-like"/>
    <property type="match status" value="1"/>
</dbReference>
<evidence type="ECO:0000313" key="3">
    <source>
        <dbReference type="EMBL" id="GBP80187.1"/>
    </source>
</evidence>
<dbReference type="InterPro" id="IPR036691">
    <property type="entry name" value="Endo/exonu/phosph_ase_sf"/>
</dbReference>
<proteinExistence type="predicted"/>
<organism evidence="3 4">
    <name type="scientific">Eumeta variegata</name>
    <name type="common">Bagworm moth</name>
    <name type="synonym">Eumeta japonica</name>
    <dbReference type="NCBI Taxonomy" id="151549"/>
    <lineage>
        <taxon>Eukaryota</taxon>
        <taxon>Metazoa</taxon>
        <taxon>Ecdysozoa</taxon>
        <taxon>Arthropoda</taxon>
        <taxon>Hexapoda</taxon>
        <taxon>Insecta</taxon>
        <taxon>Pterygota</taxon>
        <taxon>Neoptera</taxon>
        <taxon>Endopterygota</taxon>
        <taxon>Lepidoptera</taxon>
        <taxon>Glossata</taxon>
        <taxon>Ditrysia</taxon>
        <taxon>Tineoidea</taxon>
        <taxon>Psychidae</taxon>
        <taxon>Oiketicinae</taxon>
        <taxon>Eumeta</taxon>
    </lineage>
</organism>
<dbReference type="STRING" id="151549.A0A4C1Z0P5"/>
<comment type="caution">
    <text evidence="3">The sequence shown here is derived from an EMBL/GenBank/DDBJ whole genome shotgun (WGS) entry which is preliminary data.</text>
</comment>
<feature type="domain" description="Neurotransmitter-gated ion-channel ligand-binding" evidence="2">
    <location>
        <begin position="65"/>
        <end position="246"/>
    </location>
</feature>
<dbReference type="Gene3D" id="2.70.170.10">
    <property type="entry name" value="Neurotransmitter-gated ion-channel ligand-binding domain"/>
    <property type="match status" value="1"/>
</dbReference>
<feature type="region of interest" description="Disordered" evidence="1">
    <location>
        <begin position="315"/>
        <end position="340"/>
    </location>
</feature>
<sequence>MEYEDIIGTTTGGGAACAHAGRASTCSATTMADRLAPLLLLFLLLESGGVKATLCSNDTTLRTKLDLMLAEYERQTIPARAQVQVVLTARHATLREGTATLRLLADLAMKWQDDRLSWNASDWDCDVAHVDAELIWLPDMVALTSGAISGTGGDPQKAQLASSGVVDWTMRLDISTPCALDLAEWPSDTQSCNIQFGSRNFNADYLNLTLGNVEKASFQLVAAAWNLVSTQAFSIIQEREYDTYSAVSWTVKLMRRAPAHRLVCQVVSTAIVLQIIAAAILSPASRPPLCASAALIATICHRNKTLSKHELNEKNRNKTFPNPTCPRGESDCNPPPNTETNQDIKQTLKICAYNVRTLASTERFLELTNALSNINWDILGLAEIRKMECKIKEYSVLIFCYIGETKGLHGVGFIIKEKYKNNITDFIGISERVALLQLKFECFSLQ</sequence>
<evidence type="ECO:0000256" key="1">
    <source>
        <dbReference type="SAM" id="MobiDB-lite"/>
    </source>
</evidence>
<dbReference type="InterPro" id="IPR036734">
    <property type="entry name" value="Neur_chan_lig-bd_sf"/>
</dbReference>
<protein>
    <submittedName>
        <fullName evidence="3">Neuronal acetylcholine receptor subunit beta-3</fullName>
    </submittedName>
</protein>
<dbReference type="GO" id="GO:0004888">
    <property type="term" value="F:transmembrane signaling receptor activity"/>
    <property type="evidence" value="ECO:0007669"/>
    <property type="project" value="InterPro"/>
</dbReference>
<dbReference type="SUPFAM" id="SSF63712">
    <property type="entry name" value="Nicotinic receptor ligand binding domain-like"/>
    <property type="match status" value="1"/>
</dbReference>
<dbReference type="Gene3D" id="3.60.10.10">
    <property type="entry name" value="Endonuclease/exonuclease/phosphatase"/>
    <property type="match status" value="1"/>
</dbReference>
<dbReference type="OrthoDB" id="5920062at2759"/>
<accession>A0A4C1Z0P5</accession>
<evidence type="ECO:0000313" key="4">
    <source>
        <dbReference type="Proteomes" id="UP000299102"/>
    </source>
</evidence>
<dbReference type="EMBL" id="BGZK01001449">
    <property type="protein sequence ID" value="GBP80187.1"/>
    <property type="molecule type" value="Genomic_DNA"/>
</dbReference>
<keyword evidence="3" id="KW-0675">Receptor</keyword>
<dbReference type="Pfam" id="PF02931">
    <property type="entry name" value="Neur_chan_LBD"/>
    <property type="match status" value="1"/>
</dbReference>
<keyword evidence="4" id="KW-1185">Reference proteome</keyword>
<dbReference type="AlphaFoldDB" id="A0A4C1Z0P5"/>